<comment type="caution">
    <text evidence="14">The sequence shown here is derived from an EMBL/GenBank/DDBJ whole genome shotgun (WGS) entry which is preliminary data.</text>
</comment>
<dbReference type="GO" id="GO:0005267">
    <property type="term" value="F:potassium channel activity"/>
    <property type="evidence" value="ECO:0007669"/>
    <property type="project" value="UniProtKB-KW"/>
</dbReference>
<organism evidence="14 15">
    <name type="scientific">Microbacterium aurantiacum</name>
    <dbReference type="NCBI Taxonomy" id="162393"/>
    <lineage>
        <taxon>Bacteria</taxon>
        <taxon>Bacillati</taxon>
        <taxon>Actinomycetota</taxon>
        <taxon>Actinomycetes</taxon>
        <taxon>Micrococcales</taxon>
        <taxon>Microbacteriaceae</taxon>
        <taxon>Microbacterium</taxon>
    </lineage>
</organism>
<dbReference type="PANTHER" id="PTHR31462">
    <property type="entry name" value="ENDOSOMAL/LYSOSOMAL POTASSIUM CHANNEL TMEM175"/>
    <property type="match status" value="1"/>
</dbReference>
<protein>
    <submittedName>
        <fullName evidence="14">Integral membrane protein</fullName>
    </submittedName>
</protein>
<keyword evidence="5 13" id="KW-0812">Transmembrane</keyword>
<name>A0A0M8MN47_9MICO</name>
<proteinExistence type="inferred from homology"/>
<feature type="transmembrane region" description="Helical" evidence="13">
    <location>
        <begin position="91"/>
        <end position="112"/>
    </location>
</feature>
<keyword evidence="7" id="KW-0630">Potassium</keyword>
<keyword evidence="8 13" id="KW-1133">Transmembrane helix</keyword>
<reference evidence="14" key="1">
    <citation type="submission" date="2015-04" db="EMBL/GenBank/DDBJ databases">
        <title>Complete genome sequence of Microbacterium chocolatum SIT 101, a bacterium enantioselectively hydrolyzing mesomeric diesters.</title>
        <authorList>
            <person name="Li X."/>
            <person name="Xu Y."/>
        </authorList>
    </citation>
    <scope>NUCLEOTIDE SEQUENCE [LARGE SCALE GENOMIC DNA]</scope>
    <source>
        <strain evidence="14">SIT 101</strain>
    </source>
</reference>
<keyword evidence="9" id="KW-0406">Ion transport</keyword>
<keyword evidence="3" id="KW-0813">Transport</keyword>
<dbReference type="Proteomes" id="UP000037737">
    <property type="component" value="Unassembled WGS sequence"/>
</dbReference>
<feature type="transmembrane region" description="Helical" evidence="13">
    <location>
        <begin position="124"/>
        <end position="143"/>
    </location>
</feature>
<dbReference type="EMBL" id="LAVO01000012">
    <property type="protein sequence ID" value="KOS10181.1"/>
    <property type="molecule type" value="Genomic_DNA"/>
</dbReference>
<dbReference type="GO" id="GO:0016020">
    <property type="term" value="C:membrane"/>
    <property type="evidence" value="ECO:0007669"/>
    <property type="project" value="UniProtKB-SubCell"/>
</dbReference>
<sequence length="216" mass="23933">MIRSRRHPESTQRTTRLEAFTDGVFAIAATLLVLDLTSYSLGAVTSDAGMWSALSGMTVQVFNFVLSFVLLCLLWMVHVSQFEYIARVDAVMLWLNNGRLLFVVLVPFATNVTTEYSEWFAGRLAMPVVFFGAVLFSRLQFVWARRRREELMPDVTGREAAVMGADSASALTLSAVVLVAAPWIGSIAFLLFALDPALSRVFARRTERRFPVAGAG</sequence>
<evidence type="ECO:0000256" key="13">
    <source>
        <dbReference type="SAM" id="Phobius"/>
    </source>
</evidence>
<dbReference type="PATRIC" id="fig|84292.3.peg.2400"/>
<keyword evidence="6" id="KW-0631">Potassium channel</keyword>
<dbReference type="AlphaFoldDB" id="A0A0M8MN47"/>
<comment type="subcellular location">
    <subcellularLocation>
        <location evidence="1">Membrane</location>
        <topology evidence="1">Multi-pass membrane protein</topology>
    </subcellularLocation>
</comment>
<evidence type="ECO:0000256" key="6">
    <source>
        <dbReference type="ARBA" id="ARBA00022826"/>
    </source>
</evidence>
<evidence type="ECO:0000256" key="1">
    <source>
        <dbReference type="ARBA" id="ARBA00004141"/>
    </source>
</evidence>
<evidence type="ECO:0000256" key="11">
    <source>
        <dbReference type="ARBA" id="ARBA00023303"/>
    </source>
</evidence>
<evidence type="ECO:0000256" key="4">
    <source>
        <dbReference type="ARBA" id="ARBA00022538"/>
    </source>
</evidence>
<evidence type="ECO:0000256" key="3">
    <source>
        <dbReference type="ARBA" id="ARBA00022448"/>
    </source>
</evidence>
<keyword evidence="15" id="KW-1185">Reference proteome</keyword>
<accession>A0A0M8MN47</accession>
<evidence type="ECO:0000256" key="9">
    <source>
        <dbReference type="ARBA" id="ARBA00023065"/>
    </source>
</evidence>
<dbReference type="OrthoDB" id="7626281at2"/>
<gene>
    <name evidence="14" type="ORF">XI38_11815</name>
</gene>
<dbReference type="PANTHER" id="PTHR31462:SF5">
    <property type="entry name" value="ENDOSOMAL_LYSOSOMAL PROTON CHANNEL TMEM175"/>
    <property type="match status" value="1"/>
</dbReference>
<dbReference type="GO" id="GO:0015252">
    <property type="term" value="F:proton channel activity"/>
    <property type="evidence" value="ECO:0007669"/>
    <property type="project" value="InterPro"/>
</dbReference>
<comment type="catalytic activity">
    <reaction evidence="12">
        <text>K(+)(in) = K(+)(out)</text>
        <dbReference type="Rhea" id="RHEA:29463"/>
        <dbReference type="ChEBI" id="CHEBI:29103"/>
    </reaction>
</comment>
<evidence type="ECO:0000313" key="14">
    <source>
        <dbReference type="EMBL" id="KOS10181.1"/>
    </source>
</evidence>
<dbReference type="Pfam" id="PF06736">
    <property type="entry name" value="TMEM175"/>
    <property type="match status" value="1"/>
</dbReference>
<evidence type="ECO:0000256" key="8">
    <source>
        <dbReference type="ARBA" id="ARBA00022989"/>
    </source>
</evidence>
<evidence type="ECO:0000256" key="10">
    <source>
        <dbReference type="ARBA" id="ARBA00023136"/>
    </source>
</evidence>
<comment type="similarity">
    <text evidence="2">Belongs to the TMEM175 family.</text>
</comment>
<keyword evidence="11" id="KW-0407">Ion channel</keyword>
<keyword evidence="4" id="KW-0633">Potassium transport</keyword>
<evidence type="ECO:0000256" key="5">
    <source>
        <dbReference type="ARBA" id="ARBA00022692"/>
    </source>
</evidence>
<dbReference type="KEGG" id="mcw:A8L33_06675"/>
<keyword evidence="10 13" id="KW-0472">Membrane</keyword>
<dbReference type="InterPro" id="IPR010617">
    <property type="entry name" value="TMEM175-like"/>
</dbReference>
<feature type="transmembrane region" description="Helical" evidence="13">
    <location>
        <begin position="61"/>
        <end position="79"/>
    </location>
</feature>
<evidence type="ECO:0000313" key="15">
    <source>
        <dbReference type="Proteomes" id="UP000037737"/>
    </source>
</evidence>
<feature type="transmembrane region" description="Helical" evidence="13">
    <location>
        <begin position="20"/>
        <end position="41"/>
    </location>
</feature>
<evidence type="ECO:0000256" key="2">
    <source>
        <dbReference type="ARBA" id="ARBA00006920"/>
    </source>
</evidence>
<evidence type="ECO:0000256" key="7">
    <source>
        <dbReference type="ARBA" id="ARBA00022958"/>
    </source>
</evidence>
<evidence type="ECO:0000256" key="12">
    <source>
        <dbReference type="ARBA" id="ARBA00034430"/>
    </source>
</evidence>
<feature type="transmembrane region" description="Helical" evidence="13">
    <location>
        <begin position="170"/>
        <end position="194"/>
    </location>
</feature>